<dbReference type="PROSITE" id="PS50132">
    <property type="entry name" value="RGS"/>
    <property type="match status" value="1"/>
</dbReference>
<protein>
    <recommendedName>
        <fullName evidence="2">RGS domain-containing protein</fullName>
    </recommendedName>
</protein>
<evidence type="ECO:0000256" key="1">
    <source>
        <dbReference type="SAM" id="SignalP"/>
    </source>
</evidence>
<evidence type="ECO:0000259" key="2">
    <source>
        <dbReference type="PROSITE" id="PS50132"/>
    </source>
</evidence>
<feature type="chain" id="PRO_5032815394" description="RGS domain-containing protein" evidence="1">
    <location>
        <begin position="19"/>
        <end position="105"/>
    </location>
</feature>
<gene>
    <name evidence="3" type="ORF">OKA104_LOCUS19611</name>
</gene>
<sequence>MLNFLELIVALVIECSICQPHLNAGPSIDTFDQVSWIVYIKLQREYFSQFLQSTIFYRCVADLMLKLRHDDSISHSQQVTDEAATQFAKTFINKITNHTSNLDID</sequence>
<feature type="domain" description="RGS" evidence="2">
    <location>
        <begin position="13"/>
        <end position="60"/>
    </location>
</feature>
<dbReference type="InterPro" id="IPR036305">
    <property type="entry name" value="RGS_sf"/>
</dbReference>
<proteinExistence type="predicted"/>
<comment type="caution">
    <text evidence="3">The sequence shown here is derived from an EMBL/GenBank/DDBJ whole genome shotgun (WGS) entry which is preliminary data.</text>
</comment>
<organism evidence="3 4">
    <name type="scientific">Adineta steineri</name>
    <dbReference type="NCBI Taxonomy" id="433720"/>
    <lineage>
        <taxon>Eukaryota</taxon>
        <taxon>Metazoa</taxon>
        <taxon>Spiralia</taxon>
        <taxon>Gnathifera</taxon>
        <taxon>Rotifera</taxon>
        <taxon>Eurotatoria</taxon>
        <taxon>Bdelloidea</taxon>
        <taxon>Adinetida</taxon>
        <taxon>Adinetidae</taxon>
        <taxon>Adineta</taxon>
    </lineage>
</organism>
<name>A0A819CZN6_9BILA</name>
<keyword evidence="1" id="KW-0732">Signal</keyword>
<dbReference type="EMBL" id="CAJOAY010001272">
    <property type="protein sequence ID" value="CAF3819987.1"/>
    <property type="molecule type" value="Genomic_DNA"/>
</dbReference>
<reference evidence="3" key="1">
    <citation type="submission" date="2021-02" db="EMBL/GenBank/DDBJ databases">
        <authorList>
            <person name="Nowell W R."/>
        </authorList>
    </citation>
    <scope>NUCLEOTIDE SEQUENCE</scope>
</reference>
<accession>A0A819CZN6</accession>
<feature type="signal peptide" evidence="1">
    <location>
        <begin position="1"/>
        <end position="18"/>
    </location>
</feature>
<evidence type="ECO:0000313" key="4">
    <source>
        <dbReference type="Proteomes" id="UP000663881"/>
    </source>
</evidence>
<dbReference type="SUPFAM" id="SSF48097">
    <property type="entry name" value="Regulator of G-protein signaling, RGS"/>
    <property type="match status" value="1"/>
</dbReference>
<dbReference type="AlphaFoldDB" id="A0A819CZN6"/>
<dbReference type="Proteomes" id="UP000663881">
    <property type="component" value="Unassembled WGS sequence"/>
</dbReference>
<dbReference type="InterPro" id="IPR016137">
    <property type="entry name" value="RGS"/>
</dbReference>
<evidence type="ECO:0000313" key="3">
    <source>
        <dbReference type="EMBL" id="CAF3819987.1"/>
    </source>
</evidence>